<organism evidence="1 2">
    <name type="scientific">Streptomyces pharetrae CZA14</name>
    <dbReference type="NCBI Taxonomy" id="1144883"/>
    <lineage>
        <taxon>Bacteria</taxon>
        <taxon>Bacillati</taxon>
        <taxon>Actinomycetota</taxon>
        <taxon>Actinomycetes</taxon>
        <taxon>Kitasatosporales</taxon>
        <taxon>Streptomycetaceae</taxon>
        <taxon>Streptomyces</taxon>
    </lineage>
</organism>
<keyword evidence="2" id="KW-1185">Reference proteome</keyword>
<evidence type="ECO:0000313" key="2">
    <source>
        <dbReference type="Proteomes" id="UP000194266"/>
    </source>
</evidence>
<dbReference type="Proteomes" id="UP000194266">
    <property type="component" value="Unassembled WGS sequence"/>
</dbReference>
<protein>
    <recommendedName>
        <fullName evidence="3">Transcriptional regulator</fullName>
    </recommendedName>
</protein>
<evidence type="ECO:0000313" key="1">
    <source>
        <dbReference type="EMBL" id="OSZ59468.1"/>
    </source>
</evidence>
<name>A0ABX3YI76_9ACTN</name>
<reference evidence="1 2" key="1">
    <citation type="submission" date="2016-12" db="EMBL/GenBank/DDBJ databases">
        <title>Genome Mining:The Detection of Biosynthetic Gene Clusters to Aid in the Expression of Curamycin A produced by Streptomyces sp. strain CZA14.</title>
        <authorList>
            <person name="Durrell K.A."/>
            <person name="Kirby B.M."/>
            <person name="Khan W."/>
            <person name="Mthethwa T."/>
            <person name="Le Roes-Hill M."/>
        </authorList>
    </citation>
    <scope>NUCLEOTIDE SEQUENCE [LARGE SCALE GENOMIC DNA]</scope>
    <source>
        <strain evidence="1 2">CZA14</strain>
    </source>
</reference>
<dbReference type="SUPFAM" id="SSF47413">
    <property type="entry name" value="lambda repressor-like DNA-binding domains"/>
    <property type="match status" value="1"/>
</dbReference>
<gene>
    <name evidence="1" type="ORF">OQI_16170</name>
</gene>
<dbReference type="Gene3D" id="1.10.260.40">
    <property type="entry name" value="lambda repressor-like DNA-binding domains"/>
    <property type="match status" value="1"/>
</dbReference>
<dbReference type="InterPro" id="IPR010982">
    <property type="entry name" value="Lambda_DNA-bd_dom_sf"/>
</dbReference>
<comment type="caution">
    <text evidence="1">The sequence shown here is derived from an EMBL/GenBank/DDBJ whole genome shotgun (WGS) entry which is preliminary data.</text>
</comment>
<dbReference type="RefSeq" id="WP_086170051.1">
    <property type="nucleotide sequence ID" value="NZ_MRYD01000075.1"/>
</dbReference>
<proteinExistence type="predicted"/>
<dbReference type="EMBL" id="MRYD01000075">
    <property type="protein sequence ID" value="OSZ59468.1"/>
    <property type="molecule type" value="Genomic_DNA"/>
</dbReference>
<evidence type="ECO:0008006" key="3">
    <source>
        <dbReference type="Google" id="ProtNLM"/>
    </source>
</evidence>
<dbReference type="InterPro" id="IPR001387">
    <property type="entry name" value="Cro/C1-type_HTH"/>
</dbReference>
<dbReference type="CDD" id="cd00093">
    <property type="entry name" value="HTH_XRE"/>
    <property type="match status" value="1"/>
</dbReference>
<sequence>MDTSGIGRRIVYWRERRGFTQTDFGQLMGQTKHRVQAIEGQNGSRIRAAYPWENALACIRRQVGA</sequence>
<accession>A0ABX3YI76</accession>